<keyword evidence="3" id="KW-0964">Secreted</keyword>
<dbReference type="PhylomeDB" id="Q17J28"/>
<evidence type="ECO:0000259" key="6">
    <source>
        <dbReference type="Pfam" id="PF00151"/>
    </source>
</evidence>
<dbReference type="InterPro" id="IPR013818">
    <property type="entry name" value="Lipase"/>
</dbReference>
<evidence type="ECO:0000313" key="7">
    <source>
        <dbReference type="EMBL" id="EAT46683.1"/>
    </source>
</evidence>
<reference evidence="7" key="2">
    <citation type="journal article" date="2007" name="Science">
        <title>Genome sequence of Aedes aegypti, a major arbovirus vector.</title>
        <authorList>
            <person name="Nene V."/>
            <person name="Wortman J.R."/>
            <person name="Lawson D."/>
            <person name="Haas B."/>
            <person name="Kodira C."/>
            <person name="Tu Z.J."/>
            <person name="Loftus B."/>
            <person name="Xi Z."/>
            <person name="Megy K."/>
            <person name="Grabherr M."/>
            <person name="Ren Q."/>
            <person name="Zdobnov E.M."/>
            <person name="Lobo N.F."/>
            <person name="Campbell K.S."/>
            <person name="Brown S.E."/>
            <person name="Bonaldo M.F."/>
            <person name="Zhu J."/>
            <person name="Sinkins S.P."/>
            <person name="Hogenkamp D.G."/>
            <person name="Amedeo P."/>
            <person name="Arensburger P."/>
            <person name="Atkinson P.W."/>
            <person name="Bidwell S."/>
            <person name="Biedler J."/>
            <person name="Birney E."/>
            <person name="Bruggner R.V."/>
            <person name="Costas J."/>
            <person name="Coy M.R."/>
            <person name="Crabtree J."/>
            <person name="Crawford M."/>
            <person name="Debruyn B."/>
            <person name="Decaprio D."/>
            <person name="Eiglmeier K."/>
            <person name="Eisenstadt E."/>
            <person name="El-Dorry H."/>
            <person name="Gelbart W.M."/>
            <person name="Gomes S.L."/>
            <person name="Hammond M."/>
            <person name="Hannick L.I."/>
            <person name="Hogan J.R."/>
            <person name="Holmes M.H."/>
            <person name="Jaffe D."/>
            <person name="Johnston J.S."/>
            <person name="Kennedy R.C."/>
            <person name="Koo H."/>
            <person name="Kravitz S."/>
            <person name="Kriventseva E.V."/>
            <person name="Kulp D."/>
            <person name="Labutti K."/>
            <person name="Lee E."/>
            <person name="Li S."/>
            <person name="Lovin D.D."/>
            <person name="Mao C."/>
            <person name="Mauceli E."/>
            <person name="Menck C.F."/>
            <person name="Miller J.R."/>
            <person name="Montgomery P."/>
            <person name="Mori A."/>
            <person name="Nascimento A.L."/>
            <person name="Naveira H.F."/>
            <person name="Nusbaum C."/>
            <person name="O'leary S."/>
            <person name="Orvis J."/>
            <person name="Pertea M."/>
            <person name="Quesneville H."/>
            <person name="Reidenbach K.R."/>
            <person name="Rogers Y.H."/>
            <person name="Roth C.W."/>
            <person name="Schneider J.R."/>
            <person name="Schatz M."/>
            <person name="Shumway M."/>
            <person name="Stanke M."/>
            <person name="Stinson E.O."/>
            <person name="Tubio J.M."/>
            <person name="Vanzee J.P."/>
            <person name="Verjovski-Almeida S."/>
            <person name="Werner D."/>
            <person name="White O."/>
            <person name="Wyder S."/>
            <person name="Zeng Q."/>
            <person name="Zhao Q."/>
            <person name="Zhao Y."/>
            <person name="Hill C.A."/>
            <person name="Raikhel A.S."/>
            <person name="Soares M.B."/>
            <person name="Knudson D.L."/>
            <person name="Lee N.H."/>
            <person name="Galagan J."/>
            <person name="Salzberg S.L."/>
            <person name="Paulsen I.T."/>
            <person name="Dimopoulos G."/>
            <person name="Collins F.H."/>
            <person name="Birren B."/>
            <person name="Fraser-Liggett C.M."/>
            <person name="Severson D.W."/>
        </authorList>
    </citation>
    <scope>NUCLEOTIDE SEQUENCE [LARGE SCALE GENOMIC DNA]</scope>
    <source>
        <strain evidence="7">Liverpool</strain>
    </source>
</reference>
<comment type="subcellular location">
    <subcellularLocation>
        <location evidence="1">Secreted</location>
    </subcellularLocation>
</comment>
<evidence type="ECO:0000256" key="5">
    <source>
        <dbReference type="SAM" id="SignalP"/>
    </source>
</evidence>
<dbReference type="PANTHER" id="PTHR11610">
    <property type="entry name" value="LIPASE"/>
    <property type="match status" value="1"/>
</dbReference>
<evidence type="ECO:0000256" key="2">
    <source>
        <dbReference type="ARBA" id="ARBA00010701"/>
    </source>
</evidence>
<dbReference type="InterPro" id="IPR000734">
    <property type="entry name" value="TAG_lipase"/>
</dbReference>
<reference evidence="7" key="3">
    <citation type="submission" date="2012-09" db="EMBL/GenBank/DDBJ databases">
        <authorList>
            <consortium name="VectorBase"/>
        </authorList>
    </citation>
    <scope>NUCLEOTIDE SEQUENCE</scope>
    <source>
        <strain evidence="7">Liverpool</strain>
    </source>
</reference>
<dbReference type="GO" id="GO:0016298">
    <property type="term" value="F:lipase activity"/>
    <property type="evidence" value="ECO:0007669"/>
    <property type="project" value="InterPro"/>
</dbReference>
<reference evidence="7" key="1">
    <citation type="submission" date="2005-10" db="EMBL/GenBank/DDBJ databases">
        <authorList>
            <person name="Loftus B.J."/>
            <person name="Nene V.M."/>
            <person name="Hannick L.I."/>
            <person name="Bidwell S."/>
            <person name="Haas B."/>
            <person name="Amedeo P."/>
            <person name="Orvis J."/>
            <person name="Wortman J.R."/>
            <person name="White O.R."/>
            <person name="Salzberg S."/>
            <person name="Shumway M."/>
            <person name="Koo H."/>
            <person name="Zhao Y."/>
            <person name="Holmes M."/>
            <person name="Miller J."/>
            <person name="Schatz M."/>
            <person name="Pop M."/>
            <person name="Pai G."/>
            <person name="Utterback T."/>
            <person name="Rogers Y.-H."/>
            <person name="Kravitz S."/>
            <person name="Fraser C.M."/>
        </authorList>
    </citation>
    <scope>NUCLEOTIDE SEQUENCE</scope>
    <source>
        <strain evidence="7">Liverpool</strain>
    </source>
</reference>
<organism evidence="7 8">
    <name type="scientific">Aedes aegypti</name>
    <name type="common">Yellowfever mosquito</name>
    <name type="synonym">Culex aegypti</name>
    <dbReference type="NCBI Taxonomy" id="7159"/>
    <lineage>
        <taxon>Eukaryota</taxon>
        <taxon>Metazoa</taxon>
        <taxon>Ecdysozoa</taxon>
        <taxon>Arthropoda</taxon>
        <taxon>Hexapoda</taxon>
        <taxon>Insecta</taxon>
        <taxon>Pterygota</taxon>
        <taxon>Neoptera</taxon>
        <taxon>Endopterygota</taxon>
        <taxon>Diptera</taxon>
        <taxon>Nematocera</taxon>
        <taxon>Culicoidea</taxon>
        <taxon>Culicidae</taxon>
        <taxon>Culicinae</taxon>
        <taxon>Aedini</taxon>
        <taxon>Aedes</taxon>
        <taxon>Stegomyia</taxon>
    </lineage>
</organism>
<dbReference type="SUPFAM" id="SSF53474">
    <property type="entry name" value="alpha/beta-Hydrolases"/>
    <property type="match status" value="1"/>
</dbReference>
<dbReference type="Proteomes" id="UP000682892">
    <property type="component" value="Unassembled WGS sequence"/>
</dbReference>
<proteinExistence type="inferred from homology"/>
<evidence type="ECO:0000256" key="1">
    <source>
        <dbReference type="ARBA" id="ARBA00004613"/>
    </source>
</evidence>
<dbReference type="Gene3D" id="3.40.50.1820">
    <property type="entry name" value="alpha/beta hydrolase"/>
    <property type="match status" value="1"/>
</dbReference>
<dbReference type="VEuPathDB" id="VectorBase:AAEL000686"/>
<name>Q17J28_AEDAE</name>
<dbReference type="GO" id="GO:0016042">
    <property type="term" value="P:lipid catabolic process"/>
    <property type="evidence" value="ECO:0007669"/>
    <property type="project" value="TreeGrafter"/>
</dbReference>
<evidence type="ECO:0000256" key="4">
    <source>
        <dbReference type="RuleBase" id="RU004262"/>
    </source>
</evidence>
<dbReference type="EMBL" id="CH477235">
    <property type="protein sequence ID" value="EAT46683.1"/>
    <property type="molecule type" value="Genomic_DNA"/>
</dbReference>
<comment type="similarity">
    <text evidence="2 4">Belongs to the AB hydrolase superfamily. Lipase family.</text>
</comment>
<feature type="signal peptide" evidence="5">
    <location>
        <begin position="1"/>
        <end position="19"/>
    </location>
</feature>
<keyword evidence="5" id="KW-0732">Signal</keyword>
<feature type="domain" description="Lipase" evidence="6">
    <location>
        <begin position="59"/>
        <end position="256"/>
    </location>
</feature>
<dbReference type="eggNOG" id="ENOG502RYX8">
    <property type="taxonomic scope" value="Eukaryota"/>
</dbReference>
<feature type="chain" id="PRO_5014307969" evidence="5">
    <location>
        <begin position="20"/>
        <end position="315"/>
    </location>
</feature>
<evidence type="ECO:0000256" key="3">
    <source>
        <dbReference type="ARBA" id="ARBA00022525"/>
    </source>
</evidence>
<dbReference type="AlphaFoldDB" id="Q17J28"/>
<sequence>MYLIICSILLLLVIRGSYCDLFDVLNSGSDFDLNSIINAAFNGSDNGSVLIGEVTTPIEEEVTFWCSSESSDNLQQVHVNDPNIHNKIHFAKPITLITHGWLGNHSSFWMVQTASDILKYTNNSVCIVAWDHLASYVYPQVAQQHAPLVSDYMTRFVKFLNQQGMPPESMTLVGHSIGAHVCGQVGYNLKGKIREIYGLDPAGPLFTHPTRRESSFRLDSTDAGYVQMIVTTRFILGVNYGDGHENFYPNGGTSPQKSYKLHSFQNIWQLSAFFEERHCLGCNMLHSRRGDVDKNNLTLKVDTMNVSVIKGHCRR</sequence>
<accession>Q17J28</accession>
<dbReference type="STRING" id="7159.Q17J28"/>
<dbReference type="PANTHER" id="PTHR11610:SF178">
    <property type="entry name" value="LIPASE MEMBER H-A-LIKE PROTEIN"/>
    <property type="match status" value="1"/>
</dbReference>
<dbReference type="Pfam" id="PF00151">
    <property type="entry name" value="Lipase"/>
    <property type="match status" value="1"/>
</dbReference>
<dbReference type="HOGENOM" id="CLU_883434_0_0_1"/>
<evidence type="ECO:0000313" key="8">
    <source>
        <dbReference type="Proteomes" id="UP000682892"/>
    </source>
</evidence>
<dbReference type="InterPro" id="IPR029058">
    <property type="entry name" value="AB_hydrolase_fold"/>
</dbReference>
<protein>
    <submittedName>
        <fullName evidence="7">AAEL002150-PA</fullName>
    </submittedName>
</protein>
<dbReference type="PaxDb" id="7159-AAEL002150-PA"/>
<dbReference type="GO" id="GO:0005615">
    <property type="term" value="C:extracellular space"/>
    <property type="evidence" value="ECO:0007669"/>
    <property type="project" value="TreeGrafter"/>
</dbReference>
<gene>
    <name evidence="7" type="ORF">AaeL_AAEL002150</name>
</gene>